<organism evidence="2 3">
    <name type="scientific">Citrobacter portucalensis</name>
    <dbReference type="NCBI Taxonomy" id="1639133"/>
    <lineage>
        <taxon>Bacteria</taxon>
        <taxon>Pseudomonadati</taxon>
        <taxon>Pseudomonadota</taxon>
        <taxon>Gammaproteobacteria</taxon>
        <taxon>Enterobacterales</taxon>
        <taxon>Enterobacteriaceae</taxon>
        <taxon>Citrobacter</taxon>
        <taxon>Citrobacter freundii complex</taxon>
    </lineage>
</organism>
<accession>A0AAW5WF95</accession>
<comment type="caution">
    <text evidence="2">The sequence shown here is derived from an EMBL/GenBank/DDBJ whole genome shotgun (WGS) entry which is preliminary data.</text>
</comment>
<dbReference type="EMBL" id="JANDBG010000062">
    <property type="protein sequence ID" value="MCX9004924.1"/>
    <property type="molecule type" value="Genomic_DNA"/>
</dbReference>
<dbReference type="InterPro" id="IPR026001">
    <property type="entry name" value="Abi-like_C"/>
</dbReference>
<sequence length="271" mass="29484">MSQKIPNSVIGAVASVIAEHYYSHSKLDSIFMESGAPGEPPEGNCEKKCSHWLKRCNEDTAVNPLDVLGAVIQDYMDKEPPSSLFNESLNSKVIEGQIRIKNALAKSQLVYRANGHIVQAGSTAISKTLEDYLKSGDFSSIQKEFERAVEHINNDPHASITAACSIIEATFKVYIEHFSLTMPSKLNVMSLWSTVQPHLNLNSDEILASDQHKVLKGISSIIDGVGAFRSHIGSAHGRGSNPPSILVAEARLAVNAAHTIVVFVMELIHAK</sequence>
<evidence type="ECO:0000313" key="2">
    <source>
        <dbReference type="EMBL" id="MCX9004924.1"/>
    </source>
</evidence>
<evidence type="ECO:0000259" key="1">
    <source>
        <dbReference type="Pfam" id="PF14355"/>
    </source>
</evidence>
<dbReference type="Proteomes" id="UP001207430">
    <property type="component" value="Unassembled WGS sequence"/>
</dbReference>
<reference evidence="2" key="1">
    <citation type="submission" date="2022-07" db="EMBL/GenBank/DDBJ databases">
        <title>Genome Sequence of Citrobacter portucalensis from Edible Snails.</title>
        <authorList>
            <person name="Okafor A.C."/>
            <person name="Ogbo F.C."/>
            <person name="Ruppitsch W."/>
            <person name="Allerberger F."/>
        </authorList>
    </citation>
    <scope>NUCLEOTIDE SEQUENCE</scope>
    <source>
        <strain evidence="2">Igbk 7</strain>
    </source>
</reference>
<gene>
    <name evidence="2" type="ORF">NLN86_25325</name>
</gene>
<protein>
    <submittedName>
        <fullName evidence="2">Abortive infection family protein</fullName>
    </submittedName>
</protein>
<name>A0AAW5WF95_9ENTR</name>
<feature type="domain" description="Abortive infection protein-like C-terminal" evidence="1">
    <location>
        <begin position="190"/>
        <end position="265"/>
    </location>
</feature>
<evidence type="ECO:0000313" key="3">
    <source>
        <dbReference type="Proteomes" id="UP001207430"/>
    </source>
</evidence>
<dbReference type="Pfam" id="PF14355">
    <property type="entry name" value="Abi_C"/>
    <property type="match status" value="1"/>
</dbReference>
<dbReference type="AlphaFoldDB" id="A0AAW5WF95"/>
<dbReference type="RefSeq" id="WP_086630699.1">
    <property type="nucleotide sequence ID" value="NZ_JANDBG010000062.1"/>
</dbReference>
<proteinExistence type="predicted"/>